<dbReference type="EMBL" id="JF825140">
    <property type="protein sequence ID" value="AEG79874.1"/>
    <property type="molecule type" value="Genomic_DNA"/>
</dbReference>
<keyword evidence="8" id="KW-0830">Ubiquinone</keyword>
<comment type="subcellular location">
    <subcellularLocation>
        <location evidence="1">Membrane</location>
        <topology evidence="1">Multi-pass membrane protein</topology>
    </subcellularLocation>
    <subcellularLocation>
        <location evidence="7">Mitochondrion inner membrane</location>
        <topology evidence="7">Multi-pass membrane protein</topology>
    </subcellularLocation>
</comment>
<feature type="transmembrane region" description="Helical" evidence="9">
    <location>
        <begin position="245"/>
        <end position="271"/>
    </location>
</feature>
<protein>
    <recommendedName>
        <fullName evidence="3 8">NADH-ubiquinone oxidoreductase chain 1</fullName>
        <ecNumber evidence="8">7.1.1.2</ecNumber>
    </recommendedName>
</protein>
<dbReference type="GO" id="GO:0008137">
    <property type="term" value="F:NADH dehydrogenase (ubiquinone) activity"/>
    <property type="evidence" value="ECO:0007669"/>
    <property type="project" value="UniProtKB-EC"/>
</dbReference>
<evidence type="ECO:0000256" key="5">
    <source>
        <dbReference type="ARBA" id="ARBA00022989"/>
    </source>
</evidence>
<feature type="transmembrane region" description="Helical" evidence="9">
    <location>
        <begin position="72"/>
        <end position="93"/>
    </location>
</feature>
<evidence type="ECO:0000256" key="3">
    <source>
        <dbReference type="ARBA" id="ARBA00021009"/>
    </source>
</evidence>
<dbReference type="RefSeq" id="YP_004581279.1">
    <property type="nucleotide sequence ID" value="NC_015642.1"/>
</dbReference>
<dbReference type="InterPro" id="IPR001694">
    <property type="entry name" value="NADH_UbQ_OxRdtase_su1/FPO"/>
</dbReference>
<dbReference type="GO" id="GO:0009060">
    <property type="term" value="P:aerobic respiration"/>
    <property type="evidence" value="ECO:0007669"/>
    <property type="project" value="TreeGrafter"/>
</dbReference>
<comment type="similarity">
    <text evidence="2 7">Belongs to the complex I subunit 1 family.</text>
</comment>
<feature type="transmembrane region" description="Helical" evidence="9">
    <location>
        <begin position="218"/>
        <end position="239"/>
    </location>
</feature>
<evidence type="ECO:0000313" key="10">
    <source>
        <dbReference type="EMBL" id="AEG79874.1"/>
    </source>
</evidence>
<feature type="transmembrane region" description="Helical" evidence="9">
    <location>
        <begin position="177"/>
        <end position="197"/>
    </location>
</feature>
<evidence type="ECO:0000256" key="9">
    <source>
        <dbReference type="SAM" id="Phobius"/>
    </source>
</evidence>
<feature type="transmembrane region" description="Helical" evidence="9">
    <location>
        <begin position="105"/>
        <end position="127"/>
    </location>
</feature>
<keyword evidence="8 10" id="KW-0496">Mitochondrion</keyword>
<evidence type="ECO:0000256" key="1">
    <source>
        <dbReference type="ARBA" id="ARBA00004141"/>
    </source>
</evidence>
<sequence>MWFTFFYLIKAIFVVVPLLIAVAFLTLAERKVLGYMQMRKGPNVVGGGLLQPFADGIKLFLKEMVLPHQASFFVYFFAPIASFTLAFIVWGLLPYGKGVGISDFNIGLLWVLAISSIGVYAVLMSGWGSRSKYAFLGAIRAAAQMISYEVSIGLILISILLCVGSLAFNNIVLAQNFIWFFIPFFPVVVMFLVSILAETNRAPFDLTEGESELVSGYNVEYASMSFALFFLAEYAHIIFMSCLTILLFFGGWLVLPFGLKVIFIVCFFLWVRASFPRIRYDQLMALLWKGYLPFSLGVVLFVASILFGFNGPSPI</sequence>
<keyword evidence="4 7" id="KW-0812">Transmembrane</keyword>
<evidence type="ECO:0000256" key="4">
    <source>
        <dbReference type="ARBA" id="ARBA00022692"/>
    </source>
</evidence>
<accession>F8UM09</accession>
<proteinExistence type="inferred from homology"/>
<feature type="transmembrane region" description="Helical" evidence="9">
    <location>
        <begin position="291"/>
        <end position="309"/>
    </location>
</feature>
<feature type="transmembrane region" description="Helical" evidence="9">
    <location>
        <begin position="6"/>
        <end position="28"/>
    </location>
</feature>
<dbReference type="InterPro" id="IPR018086">
    <property type="entry name" value="NADH_UbQ_OxRdtase_su1_CS"/>
</dbReference>
<dbReference type="PANTHER" id="PTHR11432:SF3">
    <property type="entry name" value="NADH-UBIQUINONE OXIDOREDUCTASE CHAIN 1"/>
    <property type="match status" value="1"/>
</dbReference>
<reference evidence="10" key="1">
    <citation type="journal article" date="2011" name="Zool. Stud.">
        <title>Seventy-four universal primers for characterizing the complete mitochondrial genomes of scleractinian corals (Cnidaria; Anthozoa).</title>
        <authorList>
            <person name="Lin M.-F."/>
            <person name="Luzon K.S."/>
            <person name="Licuanan W.Y."/>
            <person name="Ablan-Lagman M.C."/>
            <person name="Chen C.A."/>
        </authorList>
    </citation>
    <scope>NUCLEOTIDE SEQUENCE</scope>
</reference>
<dbReference type="HAMAP" id="MF_01350">
    <property type="entry name" value="NDH1_NuoH"/>
    <property type="match status" value="1"/>
</dbReference>
<dbReference type="GO" id="GO:0005743">
    <property type="term" value="C:mitochondrial inner membrane"/>
    <property type="evidence" value="ECO:0007669"/>
    <property type="project" value="UniProtKB-SubCell"/>
</dbReference>
<dbReference type="PANTHER" id="PTHR11432">
    <property type="entry name" value="NADH DEHYDROGENASE SUBUNIT 1"/>
    <property type="match status" value="1"/>
</dbReference>
<evidence type="ECO:0000256" key="8">
    <source>
        <dbReference type="RuleBase" id="RU000473"/>
    </source>
</evidence>
<dbReference type="PROSITE" id="PS00668">
    <property type="entry name" value="COMPLEX1_ND1_2"/>
    <property type="match status" value="1"/>
</dbReference>
<dbReference type="AlphaFoldDB" id="F8UM09"/>
<evidence type="ECO:0000256" key="7">
    <source>
        <dbReference type="RuleBase" id="RU000471"/>
    </source>
</evidence>
<dbReference type="Pfam" id="PF00146">
    <property type="entry name" value="NADHdh"/>
    <property type="match status" value="1"/>
</dbReference>
<keyword evidence="5 9" id="KW-1133">Transmembrane helix</keyword>
<name>F8UM09_9CNID</name>
<dbReference type="EC" id="7.1.1.2" evidence="8"/>
<keyword evidence="7" id="KW-0520">NAD</keyword>
<feature type="transmembrane region" description="Helical" evidence="9">
    <location>
        <begin position="148"/>
        <end position="171"/>
    </location>
</feature>
<comment type="catalytic activity">
    <reaction evidence="8">
        <text>a ubiquinone + NADH + 5 H(+)(in) = a ubiquinol + NAD(+) + 4 H(+)(out)</text>
        <dbReference type="Rhea" id="RHEA:29091"/>
        <dbReference type="Rhea" id="RHEA-COMP:9565"/>
        <dbReference type="Rhea" id="RHEA-COMP:9566"/>
        <dbReference type="ChEBI" id="CHEBI:15378"/>
        <dbReference type="ChEBI" id="CHEBI:16389"/>
        <dbReference type="ChEBI" id="CHEBI:17976"/>
        <dbReference type="ChEBI" id="CHEBI:57540"/>
        <dbReference type="ChEBI" id="CHEBI:57945"/>
        <dbReference type="EC" id="7.1.1.2"/>
    </reaction>
</comment>
<evidence type="ECO:0000256" key="6">
    <source>
        <dbReference type="ARBA" id="ARBA00023136"/>
    </source>
</evidence>
<dbReference type="GO" id="GO:0003954">
    <property type="term" value="F:NADH dehydrogenase activity"/>
    <property type="evidence" value="ECO:0007669"/>
    <property type="project" value="TreeGrafter"/>
</dbReference>
<geneLocation type="mitochondrion" evidence="10"/>
<evidence type="ECO:0000256" key="2">
    <source>
        <dbReference type="ARBA" id="ARBA00010535"/>
    </source>
</evidence>
<dbReference type="CTD" id="4535"/>
<dbReference type="GeneID" id="10751694"/>
<dbReference type="PROSITE" id="PS00667">
    <property type="entry name" value="COMPLEX1_ND1_1"/>
    <property type="match status" value="1"/>
</dbReference>
<gene>
    <name evidence="10" type="primary">ND1</name>
</gene>
<organism evidence="10">
    <name type="scientific">Polycyathus sp. MFL-2011</name>
    <dbReference type="NCBI Taxonomy" id="1036011"/>
    <lineage>
        <taxon>Eukaryota</taxon>
        <taxon>Metazoa</taxon>
        <taxon>Cnidaria</taxon>
        <taxon>Anthozoa</taxon>
        <taxon>Hexacorallia</taxon>
        <taxon>Scleractinia</taxon>
        <taxon>Caryophylliina</taxon>
        <taxon>Caryophylliidae</taxon>
        <taxon>Polycyathus</taxon>
    </lineage>
</organism>
<keyword evidence="6 9" id="KW-0472">Membrane</keyword>